<protein>
    <submittedName>
        <fullName evidence="2">RNA-directed DNA polymerase</fullName>
    </submittedName>
</protein>
<evidence type="ECO:0000313" key="2">
    <source>
        <dbReference type="EMBL" id="AUB44682.1"/>
    </source>
</evidence>
<dbReference type="InterPro" id="IPR043502">
    <property type="entry name" value="DNA/RNA_pol_sf"/>
</dbReference>
<dbReference type="PANTHER" id="PTHR34047:SF10">
    <property type="entry name" value="GROUP II INTRON-ASSOCIATED OPEN READING FRAME"/>
    <property type="match status" value="1"/>
</dbReference>
<dbReference type="Pfam" id="PF00078">
    <property type="entry name" value="RVT_1"/>
    <property type="match status" value="1"/>
</dbReference>
<evidence type="ECO:0000313" key="3">
    <source>
        <dbReference type="Proteomes" id="UP000232003"/>
    </source>
</evidence>
<sequence>MNTPGVDKLLVLTPEARGVLVDVLGKFIPWKPLPSKRVEIPKPNGKKRPLGIPSIIDRCLQAIVKNALEPSWEALFEGTSYGFRPGRSAHDAIEKIYGICRPNKRKKWVVDADIQGCFDNIDHDHLMKSIGNFPARKLIYQWLKAGVMDKGVFHETVNGTPQGGIVSPLLANIALHGMEQALGVKYDYRGQSIGKRIVVRYADDFCVFCETEKDAFQCVEVVKGWLAQRGLNISDEKTSIKHLANGFDFLGFNGMALPRFQHCYRMETTHKA</sequence>
<dbReference type="PROSITE" id="PS50878">
    <property type="entry name" value="RT_POL"/>
    <property type="match status" value="1"/>
</dbReference>
<geneLocation type="plasmid" evidence="3">
    <name>pnfsy08</name>
</geneLocation>
<dbReference type="SUPFAM" id="SSF56672">
    <property type="entry name" value="DNA/RNA polymerases"/>
    <property type="match status" value="1"/>
</dbReference>
<keyword evidence="2" id="KW-0614">Plasmid</keyword>
<dbReference type="AlphaFoldDB" id="A0A2K8TAJ2"/>
<dbReference type="Proteomes" id="UP000232003">
    <property type="component" value="Plasmid pNFSY08"/>
</dbReference>
<dbReference type="KEGG" id="nfl:COO91_10920"/>
<dbReference type="InterPro" id="IPR051083">
    <property type="entry name" value="GrpII_Intron_Splice-Mob/Def"/>
</dbReference>
<reference evidence="2 3" key="1">
    <citation type="submission" date="2017-11" db="EMBL/GenBank/DDBJ databases">
        <title>Complete genome of a free-living desiccation-tolerant cyanobacterium and its photosynthetic adaptation to extreme terrestrial habitat.</title>
        <authorList>
            <person name="Shang J."/>
        </authorList>
    </citation>
    <scope>NUCLEOTIDE SEQUENCE [LARGE SCALE GENOMIC DNA]</scope>
    <source>
        <strain evidence="2 3">CCNUN1</strain>
        <plasmid evidence="3">pnfsy08</plasmid>
    </source>
</reference>
<organism evidence="2 3">
    <name type="scientific">Nostoc flagelliforme CCNUN1</name>
    <dbReference type="NCBI Taxonomy" id="2038116"/>
    <lineage>
        <taxon>Bacteria</taxon>
        <taxon>Bacillati</taxon>
        <taxon>Cyanobacteriota</taxon>
        <taxon>Cyanophyceae</taxon>
        <taxon>Nostocales</taxon>
        <taxon>Nostocaceae</taxon>
        <taxon>Nostoc</taxon>
    </lineage>
</organism>
<proteinExistence type="predicted"/>
<gene>
    <name evidence="2" type="ORF">COO91_10920</name>
</gene>
<evidence type="ECO:0000259" key="1">
    <source>
        <dbReference type="PROSITE" id="PS50878"/>
    </source>
</evidence>
<dbReference type="CDD" id="cd01651">
    <property type="entry name" value="RT_G2_intron"/>
    <property type="match status" value="1"/>
</dbReference>
<keyword evidence="3" id="KW-1185">Reference proteome</keyword>
<dbReference type="Gene3D" id="3.30.70.270">
    <property type="match status" value="1"/>
</dbReference>
<dbReference type="GO" id="GO:0003964">
    <property type="term" value="F:RNA-directed DNA polymerase activity"/>
    <property type="evidence" value="ECO:0007669"/>
    <property type="project" value="UniProtKB-KW"/>
</dbReference>
<name>A0A2K8TAJ2_9NOSO</name>
<feature type="domain" description="Reverse transcriptase" evidence="1">
    <location>
        <begin position="21"/>
        <end position="254"/>
    </location>
</feature>
<dbReference type="InterPro" id="IPR043128">
    <property type="entry name" value="Rev_trsase/Diguanyl_cyclase"/>
</dbReference>
<dbReference type="RefSeq" id="WP_339382502.1">
    <property type="nucleotide sequence ID" value="NZ_CAWNNC010000009.1"/>
</dbReference>
<keyword evidence="2" id="KW-0548">Nucleotidyltransferase</keyword>
<keyword evidence="2" id="KW-0808">Transferase</keyword>
<keyword evidence="2" id="KW-0695">RNA-directed DNA polymerase</keyword>
<dbReference type="InterPro" id="IPR000477">
    <property type="entry name" value="RT_dom"/>
</dbReference>
<dbReference type="EMBL" id="CP024793">
    <property type="protein sequence ID" value="AUB44682.1"/>
    <property type="molecule type" value="Genomic_DNA"/>
</dbReference>
<dbReference type="PANTHER" id="PTHR34047">
    <property type="entry name" value="NUCLEAR INTRON MATURASE 1, MITOCHONDRIAL-RELATED"/>
    <property type="match status" value="1"/>
</dbReference>
<accession>A0A2K8TAJ2</accession>